<dbReference type="OrthoDB" id="5099597at2759"/>
<feature type="compositionally biased region" description="Acidic residues" evidence="2">
    <location>
        <begin position="164"/>
        <end position="176"/>
    </location>
</feature>
<protein>
    <submittedName>
        <fullName evidence="3">Uncharacterized protein</fullName>
    </submittedName>
</protein>
<dbReference type="AlphaFoldDB" id="A0A9P5EI67"/>
<proteinExistence type="predicted"/>
<evidence type="ECO:0000313" key="4">
    <source>
        <dbReference type="Proteomes" id="UP000737391"/>
    </source>
</evidence>
<evidence type="ECO:0000256" key="1">
    <source>
        <dbReference type="SAM" id="Coils"/>
    </source>
</evidence>
<feature type="region of interest" description="Disordered" evidence="2">
    <location>
        <begin position="126"/>
        <end position="239"/>
    </location>
</feature>
<dbReference type="Proteomes" id="UP000737391">
    <property type="component" value="Unassembled WGS sequence"/>
</dbReference>
<comment type="caution">
    <text evidence="3">The sequence shown here is derived from an EMBL/GenBank/DDBJ whole genome shotgun (WGS) entry which is preliminary data.</text>
</comment>
<accession>A0A9P5EI67</accession>
<organism evidence="3 4">
    <name type="scientific">Fusarium agapanthi</name>
    <dbReference type="NCBI Taxonomy" id="1803897"/>
    <lineage>
        <taxon>Eukaryota</taxon>
        <taxon>Fungi</taxon>
        <taxon>Dikarya</taxon>
        <taxon>Ascomycota</taxon>
        <taxon>Pezizomycotina</taxon>
        <taxon>Sordariomycetes</taxon>
        <taxon>Hypocreomycetidae</taxon>
        <taxon>Hypocreales</taxon>
        <taxon>Nectriaceae</taxon>
        <taxon>Fusarium</taxon>
        <taxon>Fusarium fujikuroi species complex</taxon>
    </lineage>
</organism>
<evidence type="ECO:0000256" key="2">
    <source>
        <dbReference type="SAM" id="MobiDB-lite"/>
    </source>
</evidence>
<keyword evidence="4" id="KW-1185">Reference proteome</keyword>
<reference evidence="3" key="1">
    <citation type="submission" date="2020-01" db="EMBL/GenBank/DDBJ databases">
        <title>Identification and distribution of gene clusters putatively required for synthesis of sphingolipid metabolism inhibitors in phylogenetically diverse species of the filamentous fungus Fusarium.</title>
        <authorList>
            <person name="Kim H.-S."/>
            <person name="Busman M."/>
            <person name="Brown D.W."/>
            <person name="Divon H."/>
            <person name="Uhlig S."/>
            <person name="Proctor R.H."/>
        </authorList>
    </citation>
    <scope>NUCLEOTIDE SEQUENCE</scope>
    <source>
        <strain evidence="3">NRRL 31653</strain>
    </source>
</reference>
<keyword evidence="1" id="KW-0175">Coiled coil</keyword>
<evidence type="ECO:0000313" key="3">
    <source>
        <dbReference type="EMBL" id="KAF4503452.1"/>
    </source>
</evidence>
<gene>
    <name evidence="3" type="ORF">FAGAP_306</name>
</gene>
<dbReference type="EMBL" id="LUFC02000018">
    <property type="protein sequence ID" value="KAF4503452.1"/>
    <property type="molecule type" value="Genomic_DNA"/>
</dbReference>
<feature type="compositionally biased region" description="Polar residues" evidence="2">
    <location>
        <begin position="190"/>
        <end position="199"/>
    </location>
</feature>
<name>A0A9P5EI67_9HYPO</name>
<feature type="coiled-coil region" evidence="1">
    <location>
        <begin position="320"/>
        <end position="424"/>
    </location>
</feature>
<feature type="region of interest" description="Disordered" evidence="2">
    <location>
        <begin position="1"/>
        <end position="20"/>
    </location>
</feature>
<sequence length="463" mass="52145">MNANQDEAPASYDDIGVGDANPEVQKSVNRIYNASGKYPWDWLPRDYVPKVAAWETNAARNLAVAVEAVHAPGSTVSMEELREFLVLKVKERQKVSKNGKPVKPTMNSDCAEAVKWIEDNMVNSQITSKHNKNNPSDHDGAFRKARPKTWRGLTIAQKKQPQDNLDDDDDHDDDDTFPGIDFSREMSVLSDISNVSSAIGPSDRRQHSPSPPPGRTWTQKRDMPPPPSPAPSKRSRQVEQFLSSNIDDSKGASSLVDADAEEAACLRQGETMMFYAINRSLRTACEKIDAAEFWSNVYNQEIHSTRINLAAIDMEVRHVLQTATRDRDEKLEKVRQLTEEKNTLSVVIENQGEKCSDTLRAMYDGFILEYESAQKELKNAQNTLEAIEEESQKNTQHEDGQCKIASLEKDIAKQGEIIKRATRRKLALETVRCNVDLDKLLSAPDEVLYAEHEAAMKRQEYLS</sequence>